<dbReference type="Gene3D" id="1.10.10.10">
    <property type="entry name" value="Winged helix-like DNA-binding domain superfamily/Winged helix DNA-binding domain"/>
    <property type="match status" value="1"/>
</dbReference>
<dbReference type="PROSITE" id="PS50995">
    <property type="entry name" value="HTH_MARR_2"/>
    <property type="match status" value="1"/>
</dbReference>
<gene>
    <name evidence="2" type="ORF">BCF44_11361</name>
</gene>
<evidence type="ECO:0000313" key="2">
    <source>
        <dbReference type="EMBL" id="REH39206.1"/>
    </source>
</evidence>
<dbReference type="InterPro" id="IPR000835">
    <property type="entry name" value="HTH_MarR-typ"/>
</dbReference>
<organism evidence="2 3">
    <name type="scientific">Kutzneria buriramensis</name>
    <dbReference type="NCBI Taxonomy" id="1045776"/>
    <lineage>
        <taxon>Bacteria</taxon>
        <taxon>Bacillati</taxon>
        <taxon>Actinomycetota</taxon>
        <taxon>Actinomycetes</taxon>
        <taxon>Pseudonocardiales</taxon>
        <taxon>Pseudonocardiaceae</taxon>
        <taxon>Kutzneria</taxon>
    </lineage>
</organism>
<dbReference type="InterPro" id="IPR036388">
    <property type="entry name" value="WH-like_DNA-bd_sf"/>
</dbReference>
<sequence length="144" mass="15842">MSETEAGTRSLQPDELVDTLVQSAFATMGVLNRICAEHDLSLTLLRVLAILWDRRLRVTALADYLGLDKSSTTGMVGRAEKRGLLRRAPSPHDGRAVDVFITPAGAELAERIRSDVARALAPMTDELTHAEQRRLQALLQRVTP</sequence>
<dbReference type="AlphaFoldDB" id="A0A3E0H8N9"/>
<dbReference type="GO" id="GO:0003677">
    <property type="term" value="F:DNA binding"/>
    <property type="evidence" value="ECO:0007669"/>
    <property type="project" value="UniProtKB-KW"/>
</dbReference>
<dbReference type="GO" id="GO:0006950">
    <property type="term" value="P:response to stress"/>
    <property type="evidence" value="ECO:0007669"/>
    <property type="project" value="TreeGrafter"/>
</dbReference>
<evidence type="ECO:0000259" key="1">
    <source>
        <dbReference type="PROSITE" id="PS50995"/>
    </source>
</evidence>
<keyword evidence="2" id="KW-0238">DNA-binding</keyword>
<name>A0A3E0H8N9_9PSEU</name>
<dbReference type="RefSeq" id="WP_116178562.1">
    <property type="nucleotide sequence ID" value="NZ_CP144375.1"/>
</dbReference>
<dbReference type="EMBL" id="QUNO01000013">
    <property type="protein sequence ID" value="REH39206.1"/>
    <property type="molecule type" value="Genomic_DNA"/>
</dbReference>
<dbReference type="GO" id="GO:0003700">
    <property type="term" value="F:DNA-binding transcription factor activity"/>
    <property type="evidence" value="ECO:0007669"/>
    <property type="project" value="InterPro"/>
</dbReference>
<dbReference type="PANTHER" id="PTHR33164:SF57">
    <property type="entry name" value="MARR-FAMILY TRANSCRIPTIONAL REGULATOR"/>
    <property type="match status" value="1"/>
</dbReference>
<protein>
    <submittedName>
        <fullName evidence="2">DNA-binding MarR family transcriptional regulator</fullName>
    </submittedName>
</protein>
<dbReference type="InterPro" id="IPR036390">
    <property type="entry name" value="WH_DNA-bd_sf"/>
</dbReference>
<proteinExistence type="predicted"/>
<dbReference type="SMART" id="SM00347">
    <property type="entry name" value="HTH_MARR"/>
    <property type="match status" value="1"/>
</dbReference>
<accession>A0A3E0H8N9</accession>
<reference evidence="2 3" key="1">
    <citation type="submission" date="2018-08" db="EMBL/GenBank/DDBJ databases">
        <title>Genomic Encyclopedia of Archaeal and Bacterial Type Strains, Phase II (KMG-II): from individual species to whole genera.</title>
        <authorList>
            <person name="Goeker M."/>
        </authorList>
    </citation>
    <scope>NUCLEOTIDE SEQUENCE [LARGE SCALE GENOMIC DNA]</scope>
    <source>
        <strain evidence="2 3">DSM 45791</strain>
    </source>
</reference>
<evidence type="ECO:0000313" key="3">
    <source>
        <dbReference type="Proteomes" id="UP000256269"/>
    </source>
</evidence>
<keyword evidence="3" id="KW-1185">Reference proteome</keyword>
<comment type="caution">
    <text evidence="2">The sequence shown here is derived from an EMBL/GenBank/DDBJ whole genome shotgun (WGS) entry which is preliminary data.</text>
</comment>
<dbReference type="PRINTS" id="PR00598">
    <property type="entry name" value="HTHMARR"/>
</dbReference>
<dbReference type="SUPFAM" id="SSF46785">
    <property type="entry name" value="Winged helix' DNA-binding domain"/>
    <property type="match status" value="1"/>
</dbReference>
<dbReference type="InterPro" id="IPR039422">
    <property type="entry name" value="MarR/SlyA-like"/>
</dbReference>
<dbReference type="Pfam" id="PF12802">
    <property type="entry name" value="MarR_2"/>
    <property type="match status" value="1"/>
</dbReference>
<dbReference type="OrthoDB" id="3216907at2"/>
<dbReference type="PANTHER" id="PTHR33164">
    <property type="entry name" value="TRANSCRIPTIONAL REGULATOR, MARR FAMILY"/>
    <property type="match status" value="1"/>
</dbReference>
<feature type="domain" description="HTH marR-type" evidence="1">
    <location>
        <begin position="13"/>
        <end position="144"/>
    </location>
</feature>
<dbReference type="Proteomes" id="UP000256269">
    <property type="component" value="Unassembled WGS sequence"/>
</dbReference>